<dbReference type="OrthoDB" id="4956084at2"/>
<protein>
    <submittedName>
        <fullName evidence="1">Transposase</fullName>
    </submittedName>
</protein>
<dbReference type="EMBL" id="VIGD01000022">
    <property type="protein sequence ID" value="TQE89022.1"/>
    <property type="molecule type" value="Genomic_DNA"/>
</dbReference>
<dbReference type="AlphaFoldDB" id="A0A540UWZ8"/>
<gene>
    <name evidence="1" type="ORF">FKZ59_12860</name>
</gene>
<dbReference type="Pfam" id="PF05717">
    <property type="entry name" value="TnpB_IS66"/>
    <property type="match status" value="1"/>
</dbReference>
<accession>A0A540UWZ8</accession>
<dbReference type="InterPro" id="IPR008878">
    <property type="entry name" value="Transposase_IS66_Orf2"/>
</dbReference>
<sequence>MDHLSRKFENFFLSRCKTPYHSNNHQGIKFPCFMIIHIISGYSYMIKGFDGLATFIQDSFKLEQYSEANFLFCGRRNTL</sequence>
<proteinExistence type="predicted"/>
<dbReference type="Proteomes" id="UP000315753">
    <property type="component" value="Unassembled WGS sequence"/>
</dbReference>
<comment type="caution">
    <text evidence="1">The sequence shown here is derived from an EMBL/GenBank/DDBJ whole genome shotgun (WGS) entry which is preliminary data.</text>
</comment>
<evidence type="ECO:0000313" key="1">
    <source>
        <dbReference type="EMBL" id="TQE89022.1"/>
    </source>
</evidence>
<name>A0A540UWZ8_9BACL</name>
<organism evidence="1 2">
    <name type="scientific">Ureibacillus terrenus</name>
    <dbReference type="NCBI Taxonomy" id="118246"/>
    <lineage>
        <taxon>Bacteria</taxon>
        <taxon>Bacillati</taxon>
        <taxon>Bacillota</taxon>
        <taxon>Bacilli</taxon>
        <taxon>Bacillales</taxon>
        <taxon>Caryophanaceae</taxon>
        <taxon>Ureibacillus</taxon>
    </lineage>
</organism>
<keyword evidence="2" id="KW-1185">Reference proteome</keyword>
<reference evidence="1 2" key="1">
    <citation type="submission" date="2019-06" db="EMBL/GenBank/DDBJ databases">
        <title>Genome sequence of Ureibacillus terrenus.</title>
        <authorList>
            <person name="Maclea K.S."/>
            <person name="Simoes M."/>
        </authorList>
    </citation>
    <scope>NUCLEOTIDE SEQUENCE [LARGE SCALE GENOMIC DNA]</scope>
    <source>
        <strain evidence="1 2">ATCC BAA-384</strain>
    </source>
</reference>
<dbReference type="RefSeq" id="WP_141603159.1">
    <property type="nucleotide sequence ID" value="NZ_VIGD01000022.1"/>
</dbReference>
<evidence type="ECO:0000313" key="2">
    <source>
        <dbReference type="Proteomes" id="UP000315753"/>
    </source>
</evidence>